<evidence type="ECO:0000313" key="2">
    <source>
        <dbReference type="EMBL" id="MCY9595534.1"/>
    </source>
</evidence>
<dbReference type="EMBL" id="JAMDMJ010000008">
    <property type="protein sequence ID" value="MCY9595534.1"/>
    <property type="molecule type" value="Genomic_DNA"/>
</dbReference>
<proteinExistence type="predicted"/>
<dbReference type="Proteomes" id="UP000288943">
    <property type="component" value="Chromosome"/>
</dbReference>
<sequence length="89" mass="9030">MKEITSKFIIATAILAAPAAATALQVSAQTVAVQPAASHEAASAVQTAKPQVQAAETSKASVYESARIGSIEEYTLAGPSFGPPQKTMA</sequence>
<keyword evidence="1" id="KW-0732">Signal</keyword>
<feature type="chain" id="PRO_5019085815" evidence="1">
    <location>
        <begin position="29"/>
        <end position="89"/>
    </location>
</feature>
<reference evidence="3 4" key="1">
    <citation type="submission" date="2018-01" db="EMBL/GenBank/DDBJ databases">
        <title>The whole genome sequencing and assembly of Paenibacillus chitinolyticus KCCM 41400 strain.</title>
        <authorList>
            <person name="Kim J.-Y."/>
            <person name="Park M.-K."/>
            <person name="Lee Y.-J."/>
            <person name="Yi H."/>
            <person name="Bahn Y.-S."/>
            <person name="Kim J.F."/>
            <person name="Lee D.-W."/>
        </authorList>
    </citation>
    <scope>NUCLEOTIDE SEQUENCE [LARGE SCALE GENOMIC DNA]</scope>
    <source>
        <strain evidence="3 4">KCCM 41400</strain>
    </source>
</reference>
<evidence type="ECO:0000313" key="3">
    <source>
        <dbReference type="EMBL" id="QAV17301.1"/>
    </source>
</evidence>
<evidence type="ECO:0000313" key="4">
    <source>
        <dbReference type="Proteomes" id="UP000288943"/>
    </source>
</evidence>
<accession>A0A410WSJ9</accession>
<name>A0A410WSJ9_9BACL</name>
<protein>
    <submittedName>
        <fullName evidence="3">Uncharacterized protein</fullName>
    </submittedName>
</protein>
<dbReference type="GeneID" id="95374435"/>
<dbReference type="AlphaFoldDB" id="A0A410WSJ9"/>
<gene>
    <name evidence="2" type="ORF">M5X16_07110</name>
    <name evidence="3" type="ORF">PC41400_06335</name>
</gene>
<evidence type="ECO:0000256" key="1">
    <source>
        <dbReference type="SAM" id="SignalP"/>
    </source>
</evidence>
<dbReference type="KEGG" id="pchi:PC41400_06335"/>
<organism evidence="3 4">
    <name type="scientific">Paenibacillus chitinolyticus</name>
    <dbReference type="NCBI Taxonomy" id="79263"/>
    <lineage>
        <taxon>Bacteria</taxon>
        <taxon>Bacillati</taxon>
        <taxon>Bacillota</taxon>
        <taxon>Bacilli</taxon>
        <taxon>Bacillales</taxon>
        <taxon>Paenibacillaceae</taxon>
        <taxon>Paenibacillus</taxon>
    </lineage>
</organism>
<keyword evidence="5" id="KW-1185">Reference proteome</keyword>
<dbReference type="EMBL" id="CP026520">
    <property type="protein sequence ID" value="QAV17301.1"/>
    <property type="molecule type" value="Genomic_DNA"/>
</dbReference>
<feature type="signal peptide" evidence="1">
    <location>
        <begin position="1"/>
        <end position="28"/>
    </location>
</feature>
<evidence type="ECO:0000313" key="5">
    <source>
        <dbReference type="Proteomes" id="UP001527202"/>
    </source>
</evidence>
<reference evidence="2 5" key="2">
    <citation type="submission" date="2022-05" db="EMBL/GenBank/DDBJ databases">
        <title>Genome Sequencing of Bee-Associated Microbes.</title>
        <authorList>
            <person name="Dunlap C."/>
        </authorList>
    </citation>
    <scope>NUCLEOTIDE SEQUENCE [LARGE SCALE GENOMIC DNA]</scope>
    <source>
        <strain evidence="2 5">NRRL B-23120</strain>
    </source>
</reference>
<dbReference type="RefSeq" id="WP_042229655.1">
    <property type="nucleotide sequence ID" value="NZ_CP026520.1"/>
</dbReference>
<dbReference type="Proteomes" id="UP001527202">
    <property type="component" value="Unassembled WGS sequence"/>
</dbReference>